<evidence type="ECO:0000256" key="1">
    <source>
        <dbReference type="SAM" id="MobiDB-lite"/>
    </source>
</evidence>
<dbReference type="PANTHER" id="PTHR28064:SF1">
    <property type="entry name" value="INNER KINETOCHORE SUBUNIT NKP2"/>
    <property type="match status" value="1"/>
</dbReference>
<evidence type="ECO:0000313" key="3">
    <source>
        <dbReference type="Proteomes" id="UP000091956"/>
    </source>
</evidence>
<dbReference type="RefSeq" id="XP_018130711.1">
    <property type="nucleotide sequence ID" value="XM_018274989.2"/>
</dbReference>
<dbReference type="STRING" id="342668.A0A1B8GMH0"/>
<sequence length="181" mass="19750">MPPPTESTILTSFLLPPSPLPIILPPSAFTALFPPSTPASSISHLYRLLSHQRALLSDAVRADIEDEVRRGVVQRRAVVRSRREGERAGGEEEEVGIERALSSTNPSPLHHPRHHTLRTILPTLDTATEDIETEVALLELEAETLLAEIRNTVGGLSDLRYGKFRNQEVGEGVRGALEGGS</sequence>
<gene>
    <name evidence="2" type="ORF">VE01_05526</name>
</gene>
<accession>A0A1B8GMH0</accession>
<dbReference type="InterPro" id="IPR018565">
    <property type="entry name" value="Nkp2/Cnl2"/>
</dbReference>
<organism evidence="2 3">
    <name type="scientific">Pseudogymnoascus verrucosus</name>
    <dbReference type="NCBI Taxonomy" id="342668"/>
    <lineage>
        <taxon>Eukaryota</taxon>
        <taxon>Fungi</taxon>
        <taxon>Dikarya</taxon>
        <taxon>Ascomycota</taxon>
        <taxon>Pezizomycotina</taxon>
        <taxon>Leotiomycetes</taxon>
        <taxon>Thelebolales</taxon>
        <taxon>Thelebolaceae</taxon>
        <taxon>Pseudogymnoascus</taxon>
    </lineage>
</organism>
<dbReference type="EMBL" id="KV460225">
    <property type="protein sequence ID" value="OBT96978.1"/>
    <property type="molecule type" value="Genomic_DNA"/>
</dbReference>
<keyword evidence="3" id="KW-1185">Reference proteome</keyword>
<name>A0A1B8GMH0_9PEZI</name>
<dbReference type="Pfam" id="PF09447">
    <property type="entry name" value="Cnl2_NKP2"/>
    <property type="match status" value="1"/>
</dbReference>
<evidence type="ECO:0000313" key="2">
    <source>
        <dbReference type="EMBL" id="OBT96978.1"/>
    </source>
</evidence>
<protein>
    <submittedName>
        <fullName evidence="2">Uncharacterized protein</fullName>
    </submittedName>
</protein>
<dbReference type="OrthoDB" id="2311687at2759"/>
<proteinExistence type="predicted"/>
<feature type="compositionally biased region" description="Basic and acidic residues" evidence="1">
    <location>
        <begin position="81"/>
        <end position="90"/>
    </location>
</feature>
<dbReference type="GeneID" id="28838912"/>
<reference evidence="3" key="2">
    <citation type="journal article" date="2018" name="Nat. Commun.">
        <title>Extreme sensitivity to ultraviolet light in the fungal pathogen causing white-nose syndrome of bats.</title>
        <authorList>
            <person name="Palmer J.M."/>
            <person name="Drees K.P."/>
            <person name="Foster J.T."/>
            <person name="Lindner D.L."/>
        </authorList>
    </citation>
    <scope>NUCLEOTIDE SEQUENCE [LARGE SCALE GENOMIC DNA]</scope>
    <source>
        <strain evidence="3">UAMH 10579</strain>
    </source>
</reference>
<feature type="region of interest" description="Disordered" evidence="1">
    <location>
        <begin position="80"/>
        <end position="114"/>
    </location>
</feature>
<dbReference type="PANTHER" id="PTHR28064">
    <property type="entry name" value="INNER KINETOCHORE SUBUNIT NKP2"/>
    <property type="match status" value="1"/>
</dbReference>
<dbReference type="GO" id="GO:0031511">
    <property type="term" value="C:Mis6-Sim4 complex"/>
    <property type="evidence" value="ECO:0007669"/>
    <property type="project" value="TreeGrafter"/>
</dbReference>
<dbReference type="GO" id="GO:0007059">
    <property type="term" value="P:chromosome segregation"/>
    <property type="evidence" value="ECO:0007669"/>
    <property type="project" value="TreeGrafter"/>
</dbReference>
<reference evidence="2 3" key="1">
    <citation type="submission" date="2016-03" db="EMBL/GenBank/DDBJ databases">
        <title>Comparative genomics of Pseudogymnoascus destructans, the fungus causing white-nose syndrome of bats.</title>
        <authorList>
            <person name="Palmer J.M."/>
            <person name="Drees K.P."/>
            <person name="Foster J.T."/>
            <person name="Lindner D.L."/>
        </authorList>
    </citation>
    <scope>NUCLEOTIDE SEQUENCE [LARGE SCALE GENOMIC DNA]</scope>
    <source>
        <strain evidence="2 3">UAMH 10579</strain>
    </source>
</reference>
<dbReference type="Proteomes" id="UP000091956">
    <property type="component" value="Unassembled WGS sequence"/>
</dbReference>
<dbReference type="AlphaFoldDB" id="A0A1B8GMH0"/>